<dbReference type="PROSITE" id="PS51419">
    <property type="entry name" value="RAB"/>
    <property type="match status" value="1"/>
</dbReference>
<name>A0A1R2CF43_9CILI</name>
<proteinExistence type="predicted"/>
<organism evidence="3 4">
    <name type="scientific">Stentor coeruleus</name>
    <dbReference type="NCBI Taxonomy" id="5963"/>
    <lineage>
        <taxon>Eukaryota</taxon>
        <taxon>Sar</taxon>
        <taxon>Alveolata</taxon>
        <taxon>Ciliophora</taxon>
        <taxon>Postciliodesmatophora</taxon>
        <taxon>Heterotrichea</taxon>
        <taxon>Heterotrichida</taxon>
        <taxon>Stentoridae</taxon>
        <taxon>Stentor</taxon>
    </lineage>
</organism>
<sequence length="186" mass="21366">MNTLVSKEYKIAVLGSSNVGKSSLCLQFARNQFPENYEPDVPDYYRKHITLDGENTIVHIIDTAGQEKDIIEFISQAHGYLVVFDITRSNSLIEAEYYYQLIRKTKNCLEIPLVLVGNKLDSNNFRQVSQENAQKIANQWKCKFYEVSAKNKINLDLVFIEGARLIRQEITRTRSGEIACCRCCVM</sequence>
<dbReference type="PROSITE" id="PS51421">
    <property type="entry name" value="RAS"/>
    <property type="match status" value="1"/>
</dbReference>
<dbReference type="NCBIfam" id="TIGR00231">
    <property type="entry name" value="small_GTP"/>
    <property type="match status" value="1"/>
</dbReference>
<dbReference type="InterPro" id="IPR020849">
    <property type="entry name" value="Small_GTPase_Ras-type"/>
</dbReference>
<evidence type="ECO:0000313" key="4">
    <source>
        <dbReference type="Proteomes" id="UP000187209"/>
    </source>
</evidence>
<dbReference type="SUPFAM" id="SSF52540">
    <property type="entry name" value="P-loop containing nucleoside triphosphate hydrolases"/>
    <property type="match status" value="1"/>
</dbReference>
<dbReference type="Pfam" id="PF00071">
    <property type="entry name" value="Ras"/>
    <property type="match status" value="1"/>
</dbReference>
<dbReference type="SMART" id="SM00175">
    <property type="entry name" value="RAB"/>
    <property type="match status" value="1"/>
</dbReference>
<dbReference type="PANTHER" id="PTHR24070">
    <property type="entry name" value="RAS, DI-RAS, AND RHEB FAMILY MEMBERS OF SMALL GTPASE SUPERFAMILY"/>
    <property type="match status" value="1"/>
</dbReference>
<keyword evidence="1" id="KW-0547">Nucleotide-binding</keyword>
<keyword evidence="4" id="KW-1185">Reference proteome</keyword>
<dbReference type="GO" id="GO:0005525">
    <property type="term" value="F:GTP binding"/>
    <property type="evidence" value="ECO:0007669"/>
    <property type="project" value="UniProtKB-KW"/>
</dbReference>
<dbReference type="GO" id="GO:0016020">
    <property type="term" value="C:membrane"/>
    <property type="evidence" value="ECO:0007669"/>
    <property type="project" value="InterPro"/>
</dbReference>
<dbReference type="GO" id="GO:0007165">
    <property type="term" value="P:signal transduction"/>
    <property type="evidence" value="ECO:0007669"/>
    <property type="project" value="InterPro"/>
</dbReference>
<keyword evidence="2" id="KW-0342">GTP-binding</keyword>
<dbReference type="GO" id="GO:0003924">
    <property type="term" value="F:GTPase activity"/>
    <property type="evidence" value="ECO:0007669"/>
    <property type="project" value="InterPro"/>
</dbReference>
<comment type="caution">
    <text evidence="3">The sequence shown here is derived from an EMBL/GenBank/DDBJ whole genome shotgun (WGS) entry which is preliminary data.</text>
</comment>
<dbReference type="InterPro" id="IPR001806">
    <property type="entry name" value="Small_GTPase"/>
</dbReference>
<dbReference type="AlphaFoldDB" id="A0A1R2CF43"/>
<protein>
    <submittedName>
        <fullName evidence="3">Uncharacterized protein</fullName>
    </submittedName>
</protein>
<dbReference type="OrthoDB" id="5976022at2759"/>
<accession>A0A1R2CF43</accession>
<dbReference type="InterPro" id="IPR005225">
    <property type="entry name" value="Small_GTP-bd"/>
</dbReference>
<dbReference type="EMBL" id="MPUH01000173">
    <property type="protein sequence ID" value="OMJ87566.1"/>
    <property type="molecule type" value="Genomic_DNA"/>
</dbReference>
<evidence type="ECO:0000256" key="1">
    <source>
        <dbReference type="ARBA" id="ARBA00022741"/>
    </source>
</evidence>
<dbReference type="Gene3D" id="3.40.50.300">
    <property type="entry name" value="P-loop containing nucleotide triphosphate hydrolases"/>
    <property type="match status" value="1"/>
</dbReference>
<dbReference type="InterPro" id="IPR027417">
    <property type="entry name" value="P-loop_NTPase"/>
</dbReference>
<dbReference type="FunFam" id="3.40.50.300:FF:001447">
    <property type="entry name" value="Ras-related protein Rab-1B"/>
    <property type="match status" value="1"/>
</dbReference>
<dbReference type="SMART" id="SM00174">
    <property type="entry name" value="RHO"/>
    <property type="match status" value="1"/>
</dbReference>
<dbReference type="PRINTS" id="PR00449">
    <property type="entry name" value="RASTRNSFRMNG"/>
</dbReference>
<evidence type="ECO:0000313" key="3">
    <source>
        <dbReference type="EMBL" id="OMJ87566.1"/>
    </source>
</evidence>
<dbReference type="Proteomes" id="UP000187209">
    <property type="component" value="Unassembled WGS sequence"/>
</dbReference>
<gene>
    <name evidence="3" type="ORF">SteCoe_10648</name>
</gene>
<reference evidence="3 4" key="1">
    <citation type="submission" date="2016-11" db="EMBL/GenBank/DDBJ databases">
        <title>The macronuclear genome of Stentor coeruleus: a giant cell with tiny introns.</title>
        <authorList>
            <person name="Slabodnick M."/>
            <person name="Ruby J.G."/>
            <person name="Reiff S.B."/>
            <person name="Swart E.C."/>
            <person name="Gosai S."/>
            <person name="Prabakaran S."/>
            <person name="Witkowska E."/>
            <person name="Larue G.E."/>
            <person name="Fisher S."/>
            <person name="Freeman R.M."/>
            <person name="Gunawardena J."/>
            <person name="Chu W."/>
            <person name="Stover N.A."/>
            <person name="Gregory B.D."/>
            <person name="Nowacki M."/>
            <person name="Derisi J."/>
            <person name="Roy S.W."/>
            <person name="Marshall W.F."/>
            <person name="Sood P."/>
        </authorList>
    </citation>
    <scope>NUCLEOTIDE SEQUENCE [LARGE SCALE GENOMIC DNA]</scope>
    <source>
        <strain evidence="3">WM001</strain>
    </source>
</reference>
<dbReference type="SMART" id="SM00173">
    <property type="entry name" value="RAS"/>
    <property type="match status" value="1"/>
</dbReference>
<evidence type="ECO:0000256" key="2">
    <source>
        <dbReference type="ARBA" id="ARBA00023134"/>
    </source>
</evidence>